<evidence type="ECO:0000256" key="6">
    <source>
        <dbReference type="SAM" id="MobiDB-lite"/>
    </source>
</evidence>
<gene>
    <name evidence="9" type="ORF">I316_05372</name>
</gene>
<dbReference type="PANTHER" id="PTHR10556:SF43">
    <property type="entry name" value="STEROID 5-ALPHA-REDUCTASE DET2"/>
    <property type="match status" value="1"/>
</dbReference>
<organism evidence="9 10">
    <name type="scientific">Kwoniella heveanensis BCC8398</name>
    <dbReference type="NCBI Taxonomy" id="1296120"/>
    <lineage>
        <taxon>Eukaryota</taxon>
        <taxon>Fungi</taxon>
        <taxon>Dikarya</taxon>
        <taxon>Basidiomycota</taxon>
        <taxon>Agaricomycotina</taxon>
        <taxon>Tremellomycetes</taxon>
        <taxon>Tremellales</taxon>
        <taxon>Cryptococcaceae</taxon>
        <taxon>Kwoniella</taxon>
    </lineage>
</organism>
<dbReference type="Proteomes" id="UP000092666">
    <property type="component" value="Unassembled WGS sequence"/>
</dbReference>
<dbReference type="InterPro" id="IPR001104">
    <property type="entry name" value="3-oxo-5_a-steroid_4-DH_C"/>
</dbReference>
<proteinExistence type="inferred from homology"/>
<keyword evidence="10" id="KW-1185">Reference proteome</keyword>
<dbReference type="GO" id="GO:0006629">
    <property type="term" value="P:lipid metabolic process"/>
    <property type="evidence" value="ECO:0007669"/>
    <property type="project" value="InterPro"/>
</dbReference>
<feature type="transmembrane region" description="Helical" evidence="7">
    <location>
        <begin position="135"/>
        <end position="156"/>
    </location>
</feature>
<keyword evidence="4 7" id="KW-1133">Transmembrane helix</keyword>
<evidence type="ECO:0000256" key="2">
    <source>
        <dbReference type="ARBA" id="ARBA00007742"/>
    </source>
</evidence>
<feature type="transmembrane region" description="Helical" evidence="7">
    <location>
        <begin position="103"/>
        <end position="123"/>
    </location>
</feature>
<evidence type="ECO:0000259" key="8">
    <source>
        <dbReference type="Pfam" id="PF02544"/>
    </source>
</evidence>
<name>A0A1B9GPK5_9TREE</name>
<evidence type="ECO:0000256" key="4">
    <source>
        <dbReference type="ARBA" id="ARBA00022989"/>
    </source>
</evidence>
<evidence type="ECO:0000256" key="3">
    <source>
        <dbReference type="ARBA" id="ARBA00022692"/>
    </source>
</evidence>
<feature type="compositionally biased region" description="Basic and acidic residues" evidence="6">
    <location>
        <begin position="202"/>
        <end position="214"/>
    </location>
</feature>
<comment type="similarity">
    <text evidence="2">Belongs to the steroid 5-alpha reductase family.</text>
</comment>
<feature type="region of interest" description="Disordered" evidence="6">
    <location>
        <begin position="202"/>
        <end position="233"/>
    </location>
</feature>
<feature type="transmembrane region" description="Helical" evidence="7">
    <location>
        <begin position="162"/>
        <end position="182"/>
    </location>
</feature>
<dbReference type="STRING" id="1296120.A0A1B9GPK5"/>
<dbReference type="GO" id="GO:0016627">
    <property type="term" value="F:oxidoreductase activity, acting on the CH-CH group of donors"/>
    <property type="evidence" value="ECO:0007669"/>
    <property type="project" value="InterPro"/>
</dbReference>
<comment type="subcellular location">
    <subcellularLocation>
        <location evidence="1">Membrane</location>
        <topology evidence="1">Multi-pass membrane protein</topology>
    </subcellularLocation>
</comment>
<evidence type="ECO:0000256" key="7">
    <source>
        <dbReference type="SAM" id="Phobius"/>
    </source>
</evidence>
<dbReference type="OrthoDB" id="5788137at2759"/>
<dbReference type="InterPro" id="IPR039357">
    <property type="entry name" value="SRD5A/TECR"/>
</dbReference>
<evidence type="ECO:0000313" key="10">
    <source>
        <dbReference type="Proteomes" id="UP000092666"/>
    </source>
</evidence>
<feature type="domain" description="3-oxo-5-alpha-steroid 4-dehydrogenase C-terminal" evidence="8">
    <location>
        <begin position="229"/>
        <end position="253"/>
    </location>
</feature>
<evidence type="ECO:0000256" key="5">
    <source>
        <dbReference type="ARBA" id="ARBA00023136"/>
    </source>
</evidence>
<protein>
    <submittedName>
        <fullName evidence="9">3-oxo-5-alpha-steroid 4-dehydrogenase 1</fullName>
    </submittedName>
</protein>
<feature type="transmembrane region" description="Helical" evidence="7">
    <location>
        <begin position="30"/>
        <end position="52"/>
    </location>
</feature>
<dbReference type="EMBL" id="KI669506">
    <property type="protein sequence ID" value="OCF33034.1"/>
    <property type="molecule type" value="Genomic_DNA"/>
</dbReference>
<reference evidence="9 10" key="1">
    <citation type="submission" date="2013-07" db="EMBL/GenBank/DDBJ databases">
        <title>The Genome Sequence of Cryptococcus heveanensis BCC8398.</title>
        <authorList>
            <consortium name="The Broad Institute Genome Sequencing Platform"/>
            <person name="Cuomo C."/>
            <person name="Litvintseva A."/>
            <person name="Chen Y."/>
            <person name="Heitman J."/>
            <person name="Sun S."/>
            <person name="Springer D."/>
            <person name="Dromer F."/>
            <person name="Young S.K."/>
            <person name="Zeng Q."/>
            <person name="Gargeya S."/>
            <person name="Fitzgerald M."/>
            <person name="Abouelleil A."/>
            <person name="Alvarado L."/>
            <person name="Berlin A.M."/>
            <person name="Chapman S.B."/>
            <person name="Dewar J."/>
            <person name="Goldberg J."/>
            <person name="Griggs A."/>
            <person name="Gujja S."/>
            <person name="Hansen M."/>
            <person name="Howarth C."/>
            <person name="Imamovic A."/>
            <person name="Larimer J."/>
            <person name="McCowan C."/>
            <person name="Murphy C."/>
            <person name="Pearson M."/>
            <person name="Priest M."/>
            <person name="Roberts A."/>
            <person name="Saif S."/>
            <person name="Shea T."/>
            <person name="Sykes S."/>
            <person name="Wortman J."/>
            <person name="Nusbaum C."/>
            <person name="Birren B."/>
        </authorList>
    </citation>
    <scope>NUCLEOTIDE SEQUENCE [LARGE SCALE GENOMIC DNA]</scope>
    <source>
        <strain evidence="9 10">BCC8398</strain>
    </source>
</reference>
<dbReference type="AlphaFoldDB" id="A0A1B9GPK5"/>
<feature type="transmembrane region" description="Helical" evidence="7">
    <location>
        <begin position="72"/>
        <end position="91"/>
    </location>
</feature>
<keyword evidence="3 7" id="KW-0812">Transmembrane</keyword>
<dbReference type="GO" id="GO:0016020">
    <property type="term" value="C:membrane"/>
    <property type="evidence" value="ECO:0007669"/>
    <property type="project" value="UniProtKB-SubCell"/>
</dbReference>
<evidence type="ECO:0000256" key="1">
    <source>
        <dbReference type="ARBA" id="ARBA00004141"/>
    </source>
</evidence>
<evidence type="ECO:0000313" key="9">
    <source>
        <dbReference type="EMBL" id="OCF33034.1"/>
    </source>
</evidence>
<keyword evidence="5 7" id="KW-0472">Membrane</keyword>
<reference evidence="10" key="2">
    <citation type="submission" date="2013-12" db="EMBL/GenBank/DDBJ databases">
        <title>Evolution of pathogenesis and genome organization in the Tremellales.</title>
        <authorList>
            <person name="Cuomo C."/>
            <person name="Litvintseva A."/>
            <person name="Heitman J."/>
            <person name="Chen Y."/>
            <person name="Sun S."/>
            <person name="Springer D."/>
            <person name="Dromer F."/>
            <person name="Young S."/>
            <person name="Zeng Q."/>
            <person name="Chapman S."/>
            <person name="Gujja S."/>
            <person name="Saif S."/>
            <person name="Birren B."/>
        </authorList>
    </citation>
    <scope>NUCLEOTIDE SEQUENCE [LARGE SCALE GENOMIC DNA]</scope>
    <source>
        <strain evidence="10">BCC8398</strain>
    </source>
</reference>
<sequence length="254" mass="28117">MSIPLPTPSTLPGLRLGLGLNSNHPNLPTAFFPSLFIFHIFPLHAPLTLYILDAPFGRFADKTSGWNVNGNFAWAAMELVSPITFISTLLLNSHPPMNRPTTILAGLYLAHYAHRAIISPLILSPKRSPLHITVPLAAALFNLLNGYLLAIGLVFFPPSAEMGWTFYLGVIGWAAGFMGNVLHDEILNDLRRDPEERLILSDLPADHQDGKEQSNEGTSESGSKSESESKSKRYKIPRGGLFKYVSFPNYFCEW</sequence>
<dbReference type="PANTHER" id="PTHR10556">
    <property type="entry name" value="3-OXO-5-ALPHA-STEROID 4-DEHYDROGENASE"/>
    <property type="match status" value="1"/>
</dbReference>
<accession>A0A1B9GPK5</accession>
<dbReference type="Pfam" id="PF02544">
    <property type="entry name" value="Steroid_dh"/>
    <property type="match status" value="1"/>
</dbReference>
<dbReference type="PROSITE" id="PS50244">
    <property type="entry name" value="S5A_REDUCTASE"/>
    <property type="match status" value="1"/>
</dbReference>